<dbReference type="AlphaFoldDB" id="A0A1Y5Y1W8"/>
<gene>
    <name evidence="2" type="ORF">SAMN05661093_08132</name>
</gene>
<dbReference type="Proteomes" id="UP000192674">
    <property type="component" value="Unassembled WGS sequence"/>
</dbReference>
<name>A0A1Y5Y1W8_KIBAR</name>
<feature type="signal peptide" evidence="1">
    <location>
        <begin position="1"/>
        <end position="28"/>
    </location>
</feature>
<organism evidence="2 3">
    <name type="scientific">Kibdelosporangium aridum</name>
    <dbReference type="NCBI Taxonomy" id="2030"/>
    <lineage>
        <taxon>Bacteria</taxon>
        <taxon>Bacillati</taxon>
        <taxon>Actinomycetota</taxon>
        <taxon>Actinomycetes</taxon>
        <taxon>Pseudonocardiales</taxon>
        <taxon>Pseudonocardiaceae</taxon>
        <taxon>Kibdelosporangium</taxon>
    </lineage>
</organism>
<dbReference type="OrthoDB" id="9152336at2"/>
<evidence type="ECO:0000313" key="2">
    <source>
        <dbReference type="EMBL" id="SMD23623.1"/>
    </source>
</evidence>
<protein>
    <submittedName>
        <fullName evidence="2">Uncharacterized protein</fullName>
    </submittedName>
</protein>
<accession>A0A1Y5Y1W8</accession>
<evidence type="ECO:0000313" key="3">
    <source>
        <dbReference type="Proteomes" id="UP000192674"/>
    </source>
</evidence>
<evidence type="ECO:0000256" key="1">
    <source>
        <dbReference type="SAM" id="SignalP"/>
    </source>
</evidence>
<feature type="chain" id="PRO_5012961072" evidence="1">
    <location>
        <begin position="29"/>
        <end position="369"/>
    </location>
</feature>
<keyword evidence="3" id="KW-1185">Reference proteome</keyword>
<reference evidence="2 3" key="1">
    <citation type="submission" date="2017-04" db="EMBL/GenBank/DDBJ databases">
        <authorList>
            <person name="Afonso C.L."/>
            <person name="Miller P.J."/>
            <person name="Scott M.A."/>
            <person name="Spackman E."/>
            <person name="Goraichik I."/>
            <person name="Dimitrov K.M."/>
            <person name="Suarez D.L."/>
            <person name="Swayne D.E."/>
        </authorList>
    </citation>
    <scope>NUCLEOTIDE SEQUENCE [LARGE SCALE GENOMIC DNA]</scope>
    <source>
        <strain evidence="2 3">DSM 43828</strain>
    </source>
</reference>
<dbReference type="EMBL" id="FWXV01000009">
    <property type="protein sequence ID" value="SMD23623.1"/>
    <property type="molecule type" value="Genomic_DNA"/>
</dbReference>
<sequence>MRTLKQALRGIVFAVVLGVGVTAVPAHATPADQARQTVEALDWARVDDFAARLGVDHDELTGDVINPDDYQCSAATPVRTWLAGQVADWTSVDRGYANLGQQLVVLDAVLFPAGTSFGLNGEYTQDITTVFRDLKTFWDIDGSTIKVAPLNSTILLSQPRLSRVLQLLFGLPPQTIDPVAAALVTIYDQPQFDHGRHPFFSFNAFAQQGGLEIPGVGVIPDEILMGDGVLAGFAAVGLGDVSAKAIFAHEYGHHIQFRRNLFESDLTGPEATRRTELMADAFGSYYLTHARGATMQWKRVQQFEQIFFQLGDCGFAAVSHHGTPSQRLRAVEWGYNVADSAHKQGHVLPTLTFADLFDRTLPELVAPDA</sequence>
<dbReference type="RefSeq" id="WP_084432574.1">
    <property type="nucleotide sequence ID" value="NZ_FWXV01000009.1"/>
</dbReference>
<keyword evidence="1" id="KW-0732">Signal</keyword>
<proteinExistence type="predicted"/>